<organism evidence="7 8">
    <name type="scientific">Mucilaginibacter gynuensis</name>
    <dbReference type="NCBI Taxonomy" id="1302236"/>
    <lineage>
        <taxon>Bacteria</taxon>
        <taxon>Pseudomonadati</taxon>
        <taxon>Bacteroidota</taxon>
        <taxon>Sphingobacteriia</taxon>
        <taxon>Sphingobacteriales</taxon>
        <taxon>Sphingobacteriaceae</taxon>
        <taxon>Mucilaginibacter</taxon>
    </lineage>
</organism>
<dbReference type="InterPro" id="IPR011123">
    <property type="entry name" value="Y_Y_Y"/>
</dbReference>
<evidence type="ECO:0000256" key="4">
    <source>
        <dbReference type="SAM" id="Phobius"/>
    </source>
</evidence>
<evidence type="ECO:0000256" key="1">
    <source>
        <dbReference type="ARBA" id="ARBA00022679"/>
    </source>
</evidence>
<evidence type="ECO:0000259" key="6">
    <source>
        <dbReference type="Pfam" id="PF07495"/>
    </source>
</evidence>
<accession>A0ABP8GBL1</accession>
<keyword evidence="3" id="KW-0902">Two-component regulatory system</keyword>
<evidence type="ECO:0000313" key="7">
    <source>
        <dbReference type="EMBL" id="GAA4321303.1"/>
    </source>
</evidence>
<dbReference type="InterPro" id="IPR013783">
    <property type="entry name" value="Ig-like_fold"/>
</dbReference>
<sequence>MSLLAQEKVRLSLVKYGQAEGLSSYNIRQILQDKKGFLWVASQDGLAKFDGKTFISYTKQSPPKYQISGADVREIIEDTISNSLWVLPNRDRLDIINVLNGEVIRHIPIPPYAIEDWNITMTSSGNNLWIGSFCGLKILDTKKWKFITVPRIQYAKRQPAGTFEVNCIGRDNLNNLWVCYTGYGIVIYNYKTLKIIREVKLNELGDYLGNGNIRFNDFAQTGNNTMLFATSQGLKKITYDRNYALNINNSPVNKVGLLNYNAVNALQITNANEILISGNNHLYRFDIALNNHVIYDESLGEAESKWINYVQSIYKKGNKIWLGCQQGIAMMKTVNSPFSKYYYDEHTGNKLEHLRSICVLPSKNILCGLSSGLTMVNHTNNRFVILDTLHLYHHIFADKNKQVFLCRDDGMYVLKKQLITPLTDIYPEFKSFSTYTINSHVFLADSLVAMGTENDNGILIWNYKQHYVRKIDIHSRPALASNSVNNIYLDKKGQLWVLSDKVITVINKDFSSTRRLNLAINKQHAKIDLFFDMCESAGSYWVASYGNGIVEINDRLKVKKFIGLQDGLCNEGVYNVFNIGDSSLLITSNNGLSIYNIKQNKFKNYYSEDGLHSNAFEEVSAIIDQDQIYAGGINGFTKIDFAKLAINKVPPVFYYKNVDVKLGNGNNIVNTYLNNKNITIPSNWLQTSISFAGLNFDDPKRVTYKYRIMEIDTNWISNGYRDLINIIGLPPNTYTIEASAANEDGYWSASKTLVLKIKPKWFETWWFKIGVACLIIIGLSVFYQYRIKQIEIQQRIRREIANDLHDDLGSNLNSIKIFTHLAMENEHNSSYLQELENLVGGMLIGLRDMLWVLDDSNDTIESLTERIKKFAMPIAEASQIMFSCNSEQGNTMISKTEKRNLFLIMKEAINNSFKYAHCSSLKVTLISDKLNKISITIEDDGIGFTTDNQPYGYGLNNIKYRATQIKYSCRFLSAPGKGTRIIIGKI</sequence>
<dbReference type="Gene3D" id="3.30.565.10">
    <property type="entry name" value="Histidine kinase-like ATPase, C-terminal domain"/>
    <property type="match status" value="1"/>
</dbReference>
<dbReference type="Pfam" id="PF07495">
    <property type="entry name" value="Y_Y_Y"/>
    <property type="match status" value="1"/>
</dbReference>
<dbReference type="Pfam" id="PF02518">
    <property type="entry name" value="HATPase_c"/>
    <property type="match status" value="1"/>
</dbReference>
<name>A0ABP8GBL1_9SPHI</name>
<dbReference type="EMBL" id="BAABFT010000004">
    <property type="protein sequence ID" value="GAA4321303.1"/>
    <property type="molecule type" value="Genomic_DNA"/>
</dbReference>
<protein>
    <recommendedName>
        <fullName evidence="9">Two component regulator with propeller domain</fullName>
    </recommendedName>
</protein>
<dbReference type="InterPro" id="IPR011110">
    <property type="entry name" value="Reg_prop"/>
</dbReference>
<dbReference type="Gene3D" id="2.60.40.10">
    <property type="entry name" value="Immunoglobulins"/>
    <property type="match status" value="1"/>
</dbReference>
<evidence type="ECO:0000256" key="2">
    <source>
        <dbReference type="ARBA" id="ARBA00022777"/>
    </source>
</evidence>
<dbReference type="SUPFAM" id="SSF50998">
    <property type="entry name" value="Quinoprotein alcohol dehydrogenase-like"/>
    <property type="match status" value="2"/>
</dbReference>
<keyword evidence="1" id="KW-0808">Transferase</keyword>
<dbReference type="SUPFAM" id="SSF55874">
    <property type="entry name" value="ATPase domain of HSP90 chaperone/DNA topoisomerase II/histidine kinase"/>
    <property type="match status" value="1"/>
</dbReference>
<dbReference type="Pfam" id="PF07494">
    <property type="entry name" value="Reg_prop"/>
    <property type="match status" value="2"/>
</dbReference>
<proteinExistence type="predicted"/>
<dbReference type="InterPro" id="IPR015943">
    <property type="entry name" value="WD40/YVTN_repeat-like_dom_sf"/>
</dbReference>
<feature type="domain" description="Histidine kinase/HSP90-like ATPase" evidence="5">
    <location>
        <begin position="899"/>
        <end position="983"/>
    </location>
</feature>
<feature type="domain" description="Two component regulator three Y" evidence="6">
    <location>
        <begin position="695"/>
        <end position="757"/>
    </location>
</feature>
<evidence type="ECO:0000259" key="5">
    <source>
        <dbReference type="Pfam" id="PF02518"/>
    </source>
</evidence>
<keyword evidence="4" id="KW-0812">Transmembrane</keyword>
<keyword evidence="8" id="KW-1185">Reference proteome</keyword>
<dbReference type="Proteomes" id="UP001500582">
    <property type="component" value="Unassembled WGS sequence"/>
</dbReference>
<reference evidence="8" key="1">
    <citation type="journal article" date="2019" name="Int. J. Syst. Evol. Microbiol.">
        <title>The Global Catalogue of Microorganisms (GCM) 10K type strain sequencing project: providing services to taxonomists for standard genome sequencing and annotation.</title>
        <authorList>
            <consortium name="The Broad Institute Genomics Platform"/>
            <consortium name="The Broad Institute Genome Sequencing Center for Infectious Disease"/>
            <person name="Wu L."/>
            <person name="Ma J."/>
        </authorList>
    </citation>
    <scope>NUCLEOTIDE SEQUENCE [LARGE SCALE GENOMIC DNA]</scope>
    <source>
        <strain evidence="8">JCM 17705</strain>
    </source>
</reference>
<dbReference type="InterPro" id="IPR011047">
    <property type="entry name" value="Quinoprotein_ADH-like_sf"/>
</dbReference>
<dbReference type="Gene3D" id="2.130.10.10">
    <property type="entry name" value="YVTN repeat-like/Quinoprotein amine dehydrogenase"/>
    <property type="match status" value="3"/>
</dbReference>
<keyword evidence="4" id="KW-0472">Membrane</keyword>
<evidence type="ECO:0000256" key="3">
    <source>
        <dbReference type="ARBA" id="ARBA00023012"/>
    </source>
</evidence>
<comment type="caution">
    <text evidence="7">The sequence shown here is derived from an EMBL/GenBank/DDBJ whole genome shotgun (WGS) entry which is preliminary data.</text>
</comment>
<dbReference type="InterPro" id="IPR003594">
    <property type="entry name" value="HATPase_dom"/>
</dbReference>
<dbReference type="CDD" id="cd16917">
    <property type="entry name" value="HATPase_UhpB-NarQ-NarX-like"/>
    <property type="match status" value="1"/>
</dbReference>
<evidence type="ECO:0000313" key="8">
    <source>
        <dbReference type="Proteomes" id="UP001500582"/>
    </source>
</evidence>
<dbReference type="RefSeq" id="WP_345211026.1">
    <property type="nucleotide sequence ID" value="NZ_BAABFT010000004.1"/>
</dbReference>
<dbReference type="PANTHER" id="PTHR24421">
    <property type="entry name" value="NITRATE/NITRITE SENSOR PROTEIN NARX-RELATED"/>
    <property type="match status" value="1"/>
</dbReference>
<gene>
    <name evidence="7" type="ORF">GCM10023149_21100</name>
</gene>
<keyword evidence="2" id="KW-0418">Kinase</keyword>
<dbReference type="InterPro" id="IPR036890">
    <property type="entry name" value="HATPase_C_sf"/>
</dbReference>
<feature type="transmembrane region" description="Helical" evidence="4">
    <location>
        <begin position="765"/>
        <end position="785"/>
    </location>
</feature>
<keyword evidence="4" id="KW-1133">Transmembrane helix</keyword>
<evidence type="ECO:0008006" key="9">
    <source>
        <dbReference type="Google" id="ProtNLM"/>
    </source>
</evidence>
<dbReference type="InterPro" id="IPR050482">
    <property type="entry name" value="Sensor_HK_TwoCompSys"/>
</dbReference>